<evidence type="ECO:0000313" key="2">
    <source>
        <dbReference type="Proteomes" id="UP001529340"/>
    </source>
</evidence>
<protein>
    <recommendedName>
        <fullName evidence="3">FeoB-associated Cys-rich membrane protein</fullName>
    </recommendedName>
</protein>
<dbReference type="EMBL" id="JAUDCG010000046">
    <property type="protein sequence ID" value="MDM8157821.1"/>
    <property type="molecule type" value="Genomic_DNA"/>
</dbReference>
<gene>
    <name evidence="1" type="ORF">QUV96_09245</name>
</gene>
<evidence type="ECO:0008006" key="3">
    <source>
        <dbReference type="Google" id="ProtNLM"/>
    </source>
</evidence>
<proteinExistence type="predicted"/>
<sequence length="59" mass="6480">MTDIMIVLLVLSYCVFIIVHRRREARLAARMGAIMGCAGCRSRSCGSCHPAAQKKAMPK</sequence>
<evidence type="ECO:0000313" key="1">
    <source>
        <dbReference type="EMBL" id="MDM8157821.1"/>
    </source>
</evidence>
<dbReference type="RefSeq" id="WP_289608263.1">
    <property type="nucleotide sequence ID" value="NZ_JAUDCG010000046.1"/>
</dbReference>
<reference evidence="2" key="1">
    <citation type="submission" date="2023-06" db="EMBL/GenBank/DDBJ databases">
        <title>Identification and characterization of horizontal gene transfer across gut microbiota members of farm animals based on homology search.</title>
        <authorList>
            <person name="Zeman M."/>
            <person name="Kubasova T."/>
            <person name="Jahodarova E."/>
            <person name="Nykrynova M."/>
            <person name="Rychlik I."/>
        </authorList>
    </citation>
    <scope>NUCLEOTIDE SEQUENCE [LARGE SCALE GENOMIC DNA]</scope>
    <source>
        <strain evidence="2">ET39</strain>
    </source>
</reference>
<accession>A0ABT7UDW9</accession>
<comment type="caution">
    <text evidence="1">The sequence shown here is derived from an EMBL/GenBank/DDBJ whole genome shotgun (WGS) entry which is preliminary data.</text>
</comment>
<organism evidence="1 2">
    <name type="scientific">Amedibacillus dolichus</name>
    <dbReference type="NCBI Taxonomy" id="31971"/>
    <lineage>
        <taxon>Bacteria</taxon>
        <taxon>Bacillati</taxon>
        <taxon>Bacillota</taxon>
        <taxon>Erysipelotrichia</taxon>
        <taxon>Erysipelotrichales</taxon>
        <taxon>Erysipelotrichaceae</taxon>
        <taxon>Amedibacillus</taxon>
    </lineage>
</organism>
<reference evidence="1 2" key="2">
    <citation type="submission" date="2023-06" db="EMBL/GenBank/DDBJ databases">
        <title>Identification and characterization of horizontal gene transfer across gut microbiota members of farm animals based on homology search.</title>
        <authorList>
            <person name="Schwarzerova J."/>
            <person name="Nykrynova M."/>
            <person name="Jureckova K."/>
            <person name="Cejkova D."/>
            <person name="Rychlik I."/>
        </authorList>
    </citation>
    <scope>NUCLEOTIDE SEQUENCE [LARGE SCALE GENOMIC DNA]</scope>
    <source>
        <strain evidence="1 2">ET39</strain>
    </source>
</reference>
<keyword evidence="2" id="KW-1185">Reference proteome</keyword>
<name>A0ABT7UDW9_9FIRM</name>
<reference evidence="1 2" key="3">
    <citation type="submission" date="2023-06" db="EMBL/GenBank/DDBJ databases">
        <authorList>
            <person name="Zeman M."/>
            <person name="Kubasova T."/>
            <person name="Jahodarova E."/>
            <person name="Nykrynova M."/>
            <person name="Rychlik I."/>
        </authorList>
    </citation>
    <scope>NUCLEOTIDE SEQUENCE [LARGE SCALE GENOMIC DNA]</scope>
    <source>
        <strain evidence="1 2">ET39</strain>
    </source>
</reference>
<dbReference type="Proteomes" id="UP001529340">
    <property type="component" value="Unassembled WGS sequence"/>
</dbReference>